<evidence type="ECO:0000256" key="1">
    <source>
        <dbReference type="SAM" id="MobiDB-lite"/>
    </source>
</evidence>
<evidence type="ECO:0000313" key="2">
    <source>
        <dbReference type="EMBL" id="KAF1983537.1"/>
    </source>
</evidence>
<dbReference type="EMBL" id="ML977174">
    <property type="protein sequence ID" value="KAF1983537.1"/>
    <property type="molecule type" value="Genomic_DNA"/>
</dbReference>
<feature type="region of interest" description="Disordered" evidence="1">
    <location>
        <begin position="121"/>
        <end position="222"/>
    </location>
</feature>
<dbReference type="Pfam" id="PF04000">
    <property type="entry name" value="Sas10_Utp3"/>
    <property type="match status" value="1"/>
</dbReference>
<dbReference type="GO" id="GO:0000462">
    <property type="term" value="P:maturation of SSU-rRNA from tricistronic rRNA transcript (SSU-rRNA, 5.8S rRNA, LSU-rRNA)"/>
    <property type="evidence" value="ECO:0007669"/>
    <property type="project" value="TreeGrafter"/>
</dbReference>
<protein>
    <submittedName>
        <fullName evidence="2">Uncharacterized protein</fullName>
    </submittedName>
</protein>
<accession>A0A6G1GRY9</accession>
<feature type="region of interest" description="Disordered" evidence="1">
    <location>
        <begin position="281"/>
        <end position="352"/>
    </location>
</feature>
<feature type="non-terminal residue" evidence="2">
    <location>
        <position position="352"/>
    </location>
</feature>
<dbReference type="PANTHER" id="PTHR13237:SF9">
    <property type="entry name" value="NEUROGUIDIN"/>
    <property type="match status" value="1"/>
</dbReference>
<feature type="compositionally biased region" description="Polar residues" evidence="1">
    <location>
        <begin position="132"/>
        <end position="142"/>
    </location>
</feature>
<name>A0A6G1GRY9_9PEZI</name>
<feature type="compositionally biased region" description="Basic and acidic residues" evidence="1">
    <location>
        <begin position="257"/>
        <end position="266"/>
    </location>
</feature>
<dbReference type="Proteomes" id="UP000800041">
    <property type="component" value="Unassembled WGS sequence"/>
</dbReference>
<reference evidence="2" key="1">
    <citation type="journal article" date="2020" name="Stud. Mycol.">
        <title>101 Dothideomycetes genomes: a test case for predicting lifestyles and emergence of pathogens.</title>
        <authorList>
            <person name="Haridas S."/>
            <person name="Albert R."/>
            <person name="Binder M."/>
            <person name="Bloem J."/>
            <person name="Labutti K."/>
            <person name="Salamov A."/>
            <person name="Andreopoulos B."/>
            <person name="Baker S."/>
            <person name="Barry K."/>
            <person name="Bills G."/>
            <person name="Bluhm B."/>
            <person name="Cannon C."/>
            <person name="Castanera R."/>
            <person name="Culley D."/>
            <person name="Daum C."/>
            <person name="Ezra D."/>
            <person name="Gonzalez J."/>
            <person name="Henrissat B."/>
            <person name="Kuo A."/>
            <person name="Liang C."/>
            <person name="Lipzen A."/>
            <person name="Lutzoni F."/>
            <person name="Magnuson J."/>
            <person name="Mondo S."/>
            <person name="Nolan M."/>
            <person name="Ohm R."/>
            <person name="Pangilinan J."/>
            <person name="Park H.-J."/>
            <person name="Ramirez L."/>
            <person name="Alfaro M."/>
            <person name="Sun H."/>
            <person name="Tritt A."/>
            <person name="Yoshinaga Y."/>
            <person name="Zwiers L.-H."/>
            <person name="Turgeon B."/>
            <person name="Goodwin S."/>
            <person name="Spatafora J."/>
            <person name="Crous P."/>
            <person name="Grigoriev I."/>
        </authorList>
    </citation>
    <scope>NUCLEOTIDE SEQUENCE</scope>
    <source>
        <strain evidence="2">CBS 113979</strain>
    </source>
</reference>
<organism evidence="2 3">
    <name type="scientific">Aulographum hederae CBS 113979</name>
    <dbReference type="NCBI Taxonomy" id="1176131"/>
    <lineage>
        <taxon>Eukaryota</taxon>
        <taxon>Fungi</taxon>
        <taxon>Dikarya</taxon>
        <taxon>Ascomycota</taxon>
        <taxon>Pezizomycotina</taxon>
        <taxon>Dothideomycetes</taxon>
        <taxon>Pleosporomycetidae</taxon>
        <taxon>Aulographales</taxon>
        <taxon>Aulographaceae</taxon>
    </lineage>
</organism>
<dbReference type="GO" id="GO:0032040">
    <property type="term" value="C:small-subunit processome"/>
    <property type="evidence" value="ECO:0007669"/>
    <property type="project" value="TreeGrafter"/>
</dbReference>
<dbReference type="InterPro" id="IPR007146">
    <property type="entry name" value="Sas10/Utp3/C1D"/>
</dbReference>
<feature type="compositionally biased region" description="Basic and acidic residues" evidence="1">
    <location>
        <begin position="310"/>
        <end position="339"/>
    </location>
</feature>
<dbReference type="AlphaFoldDB" id="A0A6G1GRY9"/>
<feature type="compositionally biased region" description="Basic and acidic residues" evidence="1">
    <location>
        <begin position="184"/>
        <end position="197"/>
    </location>
</feature>
<keyword evidence="3" id="KW-1185">Reference proteome</keyword>
<evidence type="ECO:0000313" key="3">
    <source>
        <dbReference type="Proteomes" id="UP000800041"/>
    </source>
</evidence>
<dbReference type="PANTHER" id="PTHR13237">
    <property type="entry name" value="SOMETHING ABOUT SILENCING PROTEIN 10-RELATED"/>
    <property type="match status" value="1"/>
</dbReference>
<feature type="region of interest" description="Disordered" evidence="1">
    <location>
        <begin position="235"/>
        <end position="266"/>
    </location>
</feature>
<sequence length="352" mass="38850">MDTSFPALLATLKTSLESAISVLPTEDSIVPPKDAISLLDVKNELLLSYLQNLAFLIYMKIRNGNHESDEEEEGEPLEDLAVKKLVELRVWLEKGVKPLEGRLKYQIDKVLRAADDASRASQQKAKAAGKITSKSQSKTANGTKDDDSDASESEDDDEDDSEAEIDELSYRPNPASFARTQPAAKEKLSAKEKKSDGIYKPPRITPTALPTTQTREARRPEKSATLDEFVANELSTAPMAEPSVGSTIAFGGRRMKSQKERKEEVEKQEYEEANFVRLPKENKKDRAKKGAARGTGFGGEEWRGISAGVDRIERLTKRKGGREATVDRSRKRATEDGPRGDGTSFGGSFENK</sequence>
<gene>
    <name evidence="2" type="ORF">K402DRAFT_305414</name>
</gene>
<proteinExistence type="predicted"/>
<dbReference type="OrthoDB" id="203440at2759"/>
<feature type="compositionally biased region" description="Acidic residues" evidence="1">
    <location>
        <begin position="146"/>
        <end position="167"/>
    </location>
</feature>